<feature type="region of interest" description="Disordered" evidence="2">
    <location>
        <begin position="1172"/>
        <end position="1212"/>
    </location>
</feature>
<feature type="compositionally biased region" description="Basic and acidic residues" evidence="2">
    <location>
        <begin position="239"/>
        <end position="251"/>
    </location>
</feature>
<feature type="compositionally biased region" description="Pro residues" evidence="2">
    <location>
        <begin position="556"/>
        <end position="567"/>
    </location>
</feature>
<dbReference type="PANTHER" id="PTHR28190:SF2">
    <property type="entry name" value="MIGRATION PROTEIN, PUTATIVE (AFU_ORTHOLOGUE AFUA_2G07730)-RELATED"/>
    <property type="match status" value="1"/>
</dbReference>
<feature type="compositionally biased region" description="Pro residues" evidence="2">
    <location>
        <begin position="416"/>
        <end position="428"/>
    </location>
</feature>
<feature type="compositionally biased region" description="Polar residues" evidence="2">
    <location>
        <begin position="1"/>
        <end position="31"/>
    </location>
</feature>
<dbReference type="InterPro" id="IPR053005">
    <property type="entry name" value="Nuclear_Pos-Cytoskel_Interact"/>
</dbReference>
<proteinExistence type="predicted"/>
<dbReference type="GO" id="GO:0005739">
    <property type="term" value="C:mitochondrion"/>
    <property type="evidence" value="ECO:0007669"/>
    <property type="project" value="TreeGrafter"/>
</dbReference>
<dbReference type="GO" id="GO:0000226">
    <property type="term" value="P:microtubule cytoskeleton organization"/>
    <property type="evidence" value="ECO:0007669"/>
    <property type="project" value="TreeGrafter"/>
</dbReference>
<feature type="compositionally biased region" description="Low complexity" evidence="2">
    <location>
        <begin position="823"/>
        <end position="833"/>
    </location>
</feature>
<evidence type="ECO:0000259" key="3">
    <source>
        <dbReference type="Pfam" id="PF12814"/>
    </source>
</evidence>
<dbReference type="Pfam" id="PF12814">
    <property type="entry name" value="Mcp5_PH"/>
    <property type="match status" value="1"/>
</dbReference>
<feature type="compositionally biased region" description="Polar residues" evidence="2">
    <location>
        <begin position="798"/>
        <end position="816"/>
    </location>
</feature>
<feature type="region of interest" description="Disordered" evidence="2">
    <location>
        <begin position="365"/>
        <end position="925"/>
    </location>
</feature>
<feature type="region of interest" description="Disordered" evidence="2">
    <location>
        <begin position="1"/>
        <end position="63"/>
    </location>
</feature>
<dbReference type="GO" id="GO:0032065">
    <property type="term" value="P:maintenance of protein location in cell cortex"/>
    <property type="evidence" value="ECO:0007669"/>
    <property type="project" value="InterPro"/>
</dbReference>
<dbReference type="Proteomes" id="UP000800200">
    <property type="component" value="Unassembled WGS sequence"/>
</dbReference>
<evidence type="ECO:0000313" key="5">
    <source>
        <dbReference type="Proteomes" id="UP000800200"/>
    </source>
</evidence>
<dbReference type="EMBL" id="ML994610">
    <property type="protein sequence ID" value="KAF2195215.1"/>
    <property type="molecule type" value="Genomic_DNA"/>
</dbReference>
<evidence type="ECO:0000313" key="4">
    <source>
        <dbReference type="EMBL" id="KAF2195215.1"/>
    </source>
</evidence>
<evidence type="ECO:0000256" key="2">
    <source>
        <dbReference type="SAM" id="MobiDB-lite"/>
    </source>
</evidence>
<feature type="domain" description="Pleckstrin homology" evidence="3">
    <location>
        <begin position="961"/>
        <end position="1105"/>
    </location>
</feature>
<accession>A0A6A6EVI5</accession>
<name>A0A6A6EVI5_9PEZI</name>
<dbReference type="GO" id="GO:0015631">
    <property type="term" value="F:tubulin binding"/>
    <property type="evidence" value="ECO:0007669"/>
    <property type="project" value="TreeGrafter"/>
</dbReference>
<feature type="compositionally biased region" description="Polar residues" evidence="2">
    <location>
        <begin position="475"/>
        <end position="485"/>
    </location>
</feature>
<feature type="compositionally biased region" description="Pro residues" evidence="2">
    <location>
        <begin position="530"/>
        <end position="546"/>
    </location>
</feature>
<feature type="compositionally biased region" description="Pro residues" evidence="2">
    <location>
        <begin position="908"/>
        <end position="925"/>
    </location>
</feature>
<feature type="compositionally biased region" description="Polar residues" evidence="2">
    <location>
        <begin position="571"/>
        <end position="580"/>
    </location>
</feature>
<dbReference type="GO" id="GO:0005543">
    <property type="term" value="F:phospholipid binding"/>
    <property type="evidence" value="ECO:0007669"/>
    <property type="project" value="InterPro"/>
</dbReference>
<keyword evidence="1" id="KW-0175">Coiled coil</keyword>
<feature type="region of interest" description="Disordered" evidence="2">
    <location>
        <begin position="225"/>
        <end position="280"/>
    </location>
</feature>
<feature type="compositionally biased region" description="Polar residues" evidence="2">
    <location>
        <begin position="732"/>
        <end position="741"/>
    </location>
</feature>
<organism evidence="4 5">
    <name type="scientific">Zopfia rhizophila CBS 207.26</name>
    <dbReference type="NCBI Taxonomy" id="1314779"/>
    <lineage>
        <taxon>Eukaryota</taxon>
        <taxon>Fungi</taxon>
        <taxon>Dikarya</taxon>
        <taxon>Ascomycota</taxon>
        <taxon>Pezizomycotina</taxon>
        <taxon>Dothideomycetes</taxon>
        <taxon>Dothideomycetes incertae sedis</taxon>
        <taxon>Zopfiaceae</taxon>
        <taxon>Zopfia</taxon>
    </lineage>
</organism>
<feature type="compositionally biased region" description="Acidic residues" evidence="2">
    <location>
        <begin position="713"/>
        <end position="725"/>
    </location>
</feature>
<dbReference type="GO" id="GO:0005938">
    <property type="term" value="C:cell cortex"/>
    <property type="evidence" value="ECO:0007669"/>
    <property type="project" value="InterPro"/>
</dbReference>
<feature type="compositionally biased region" description="Low complexity" evidence="2">
    <location>
        <begin position="764"/>
        <end position="784"/>
    </location>
</feature>
<feature type="compositionally biased region" description="Acidic residues" evidence="2">
    <location>
        <begin position="227"/>
        <end position="238"/>
    </location>
</feature>
<feature type="compositionally biased region" description="Basic and acidic residues" evidence="2">
    <location>
        <begin position="664"/>
        <end position="679"/>
    </location>
</feature>
<dbReference type="OrthoDB" id="2149224at2759"/>
<evidence type="ECO:0000256" key="1">
    <source>
        <dbReference type="SAM" id="Coils"/>
    </source>
</evidence>
<feature type="compositionally biased region" description="Polar residues" evidence="2">
    <location>
        <begin position="857"/>
        <end position="867"/>
    </location>
</feature>
<reference evidence="4" key="1">
    <citation type="journal article" date="2020" name="Stud. Mycol.">
        <title>101 Dothideomycetes genomes: a test case for predicting lifestyles and emergence of pathogens.</title>
        <authorList>
            <person name="Haridas S."/>
            <person name="Albert R."/>
            <person name="Binder M."/>
            <person name="Bloem J."/>
            <person name="Labutti K."/>
            <person name="Salamov A."/>
            <person name="Andreopoulos B."/>
            <person name="Baker S."/>
            <person name="Barry K."/>
            <person name="Bills G."/>
            <person name="Bluhm B."/>
            <person name="Cannon C."/>
            <person name="Castanera R."/>
            <person name="Culley D."/>
            <person name="Daum C."/>
            <person name="Ezra D."/>
            <person name="Gonzalez J."/>
            <person name="Henrissat B."/>
            <person name="Kuo A."/>
            <person name="Liang C."/>
            <person name="Lipzen A."/>
            <person name="Lutzoni F."/>
            <person name="Magnuson J."/>
            <person name="Mondo S."/>
            <person name="Nolan M."/>
            <person name="Ohm R."/>
            <person name="Pangilinan J."/>
            <person name="Park H.-J."/>
            <person name="Ramirez L."/>
            <person name="Alfaro M."/>
            <person name="Sun H."/>
            <person name="Tritt A."/>
            <person name="Yoshinaga Y."/>
            <person name="Zwiers L.-H."/>
            <person name="Turgeon B."/>
            <person name="Goodwin S."/>
            <person name="Spatafora J."/>
            <person name="Crous P."/>
            <person name="Grigoriev I."/>
        </authorList>
    </citation>
    <scope>NUCLEOTIDE SEQUENCE</scope>
    <source>
        <strain evidence="4">CBS 207.26</strain>
    </source>
</reference>
<feature type="region of interest" description="Disordered" evidence="2">
    <location>
        <begin position="1290"/>
        <end position="1336"/>
    </location>
</feature>
<keyword evidence="5" id="KW-1185">Reference proteome</keyword>
<feature type="coiled-coil region" evidence="1">
    <location>
        <begin position="147"/>
        <end position="220"/>
    </location>
</feature>
<protein>
    <recommendedName>
        <fullName evidence="3">Pleckstrin homology domain-containing protein</fullName>
    </recommendedName>
</protein>
<feature type="compositionally biased region" description="Polar residues" evidence="2">
    <location>
        <begin position="252"/>
        <end position="262"/>
    </location>
</feature>
<sequence length="1336" mass="146952">MATDYFSDQETFITNQPLPSPSDTLYQSLSRRTSRYGTPGMEIASSPAQLPSDPQGGSEDVNEDENISILDPRRFTPTLHASLVSEILSLRRELDSKHKFIEDLEMNFQTVRNENDSLTSQLSSSTKESRAVKRQLQQLENGTLSALEEIAGERDKVKEINADLKQKLEATQRKLRSQEDDSTRVHDMWAREKEVWDGEKRILERRVHISENRLKMLLDELAMQEAAQEEADMDSEGEDNTRDSGVGHESDTASMRSSPQRRPSTRIARHSRNLSNGSYRSIGRNYRMSLMSGTGSEGHSRLNGLSLADELVFDEEEEDLGELELDSDDFPENEMRARRALESRQSMCQDEKAKRILGLPIENQQASKDVPPAVTATEAPKTNGVHTRSSAVVTPRSFDLVNLPPRPQYVDTGIQPSPPPSPVRPEPGPSTKTNESMPSIAEVEANQSRKRVSAAAPSSTHMQQPQGQAPAPRIMTSTSSQTIEQPLSPPATPKIVIPIPQTPISPVFKPEVASVSTQTEPLQEPEPEPKATPPPKRAPPPVPIPIPSIAIHAPTSAPPSPKEPILPPGTKNVSTQTTGELASPMRSFGMQTEPIRIDKRPVKLPPHLLPSAISSKPGTPEPGQERSTASKVSKDSSCGAVSPVPEKTDQKPSARQDLMSLLEKAAEDKVAENKIEDRYPGNNDNGPLARDKEIGINRPFRTSSLFAGFDGPSSDEEDHDAELSDDDFRVPQYSTPMLSSRNLKHGRVFNNPPTPVPEDKEVVSTSRQSEDSVSSSRMHSSNRNSLEKAAKVGKPIRTSLTRQPSIRRSAMIQNGTVAHIRSRSPSLGSIGSSNYVSKPPFPVPTRSSSRKVPLSKSEGSQSPTPRSNGAFPGRRPYGTRPHQRKDSLRKVRSAAVIQKSSRSRSRSPPLPATPVMPPSPQLPPLPTDMVTGQRFGHRHQLSTNTSHTGNNSIGSIGQQTSVVDAIAATMVGEWMWKYVRKRKTFGGQETPADLARAGEEASVMTSNGVRHKRWVWISPYERSVLWSSKQPTSGSALMGKSGRKLTIQSVLDVADNTPIPRNAGTQTLFNRSILILTPARALKFTTTSRERHYLWLTALSFLAHSSSPIPDLCPIPPAPPPVEELPPRTLGPTLRRTHVRDSVRLAKGKANPVMQRQQAHDPIQDWHARSHFDQPVPDAADPPNIPRGPYHGRKRSSTGPRVPPPSAGFRTFSHQHVPSIYSSGSSDMYSMQPPSVPSSVYNPNTNSVITSTRTSEASSSARHNFFDSMGTVRMEAFINNTVAEEPAHGLSTFGARPRMGRRRDNSQWSGSTNDPHRAGGLYEDFMHESNDPFRGF</sequence>
<feature type="compositionally biased region" description="Polar residues" evidence="2">
    <location>
        <begin position="456"/>
        <end position="467"/>
    </location>
</feature>
<dbReference type="PANTHER" id="PTHR28190">
    <property type="entry name" value="NUCLEAR MIGRATION PROTEIN NUM1"/>
    <property type="match status" value="1"/>
</dbReference>
<dbReference type="InterPro" id="IPR024774">
    <property type="entry name" value="PH_dom-Mcp5-type"/>
</dbReference>
<gene>
    <name evidence="4" type="ORF">K469DRAFT_722489</name>
</gene>
<feature type="compositionally biased region" description="Basic and acidic residues" evidence="2">
    <location>
        <begin position="1324"/>
        <end position="1336"/>
    </location>
</feature>
<feature type="compositionally biased region" description="Basic residues" evidence="2">
    <location>
        <begin position="263"/>
        <end position="272"/>
    </location>
</feature>